<keyword evidence="2" id="KW-1185">Reference proteome</keyword>
<protein>
    <submittedName>
        <fullName evidence="1">Uncharacterized protein</fullName>
    </submittedName>
</protein>
<reference evidence="1 2" key="1">
    <citation type="submission" date="2021-03" db="EMBL/GenBank/DDBJ databases">
        <title>Complete Genome Sequences of Two Lysobacter Strains Isolated from Sea Water (Lysobacter caseinilyticus) and Soil (Lysobacter helvus) in South Korea.</title>
        <authorList>
            <person name="Watanabe Y."/>
            <person name="Arakawa K."/>
        </authorList>
    </citation>
    <scope>NUCLEOTIDE SEQUENCE [LARGE SCALE GENOMIC DNA]</scope>
    <source>
        <strain evidence="1 2">KVB24</strain>
    </source>
</reference>
<sequence length="90" mass="10153">MPRCAQGIAHGDYYADRRAIRAWDGRAGSPAGRARMRLRRRMRRAPLERNMRALLLSFRVRQLNAASRCTHHMPAMAAIPSDIAGIKARA</sequence>
<accession>A0ABN6FPU9</accession>
<dbReference type="Proteomes" id="UP000681317">
    <property type="component" value="Chromosome"/>
</dbReference>
<name>A0ABN6FPU9_9GAMM</name>
<evidence type="ECO:0000313" key="1">
    <source>
        <dbReference type="EMBL" id="BCT91640.1"/>
    </source>
</evidence>
<gene>
    <name evidence="1" type="ORF">LYSCAS_06640</name>
</gene>
<proteinExistence type="predicted"/>
<organism evidence="1 2">
    <name type="scientific">Noviluteimonas caseinilytica</name>
    <dbReference type="NCBI Taxonomy" id="2675101"/>
    <lineage>
        <taxon>Bacteria</taxon>
        <taxon>Pseudomonadati</taxon>
        <taxon>Pseudomonadota</taxon>
        <taxon>Gammaproteobacteria</taxon>
        <taxon>Lysobacterales</taxon>
        <taxon>Lysobacteraceae</taxon>
        <taxon>Noviluteimonas</taxon>
    </lineage>
</organism>
<evidence type="ECO:0000313" key="2">
    <source>
        <dbReference type="Proteomes" id="UP000681317"/>
    </source>
</evidence>
<dbReference type="EMBL" id="AP024545">
    <property type="protein sequence ID" value="BCT91640.1"/>
    <property type="molecule type" value="Genomic_DNA"/>
</dbReference>